<protein>
    <submittedName>
        <fullName evidence="7">Cyclopropane-fatty-acyl-phospholipid synthase</fullName>
    </submittedName>
</protein>
<dbReference type="SMART" id="SM00828">
    <property type="entry name" value="PKS_MT"/>
    <property type="match status" value="1"/>
</dbReference>
<dbReference type="PANTHER" id="PTHR43667:SF1">
    <property type="entry name" value="CYCLOPROPANE-FATTY-ACYL-PHOSPHOLIPID SYNTHASE"/>
    <property type="match status" value="1"/>
</dbReference>
<dbReference type="InterPro" id="IPR050723">
    <property type="entry name" value="CFA/CMAS"/>
</dbReference>
<gene>
    <name evidence="7" type="ORF">SAMN05421630_102193</name>
</gene>
<dbReference type="InterPro" id="IPR020803">
    <property type="entry name" value="MeTfrase_dom"/>
</dbReference>
<dbReference type="Gene3D" id="3.40.50.150">
    <property type="entry name" value="Vaccinia Virus protein VP39"/>
    <property type="match status" value="1"/>
</dbReference>
<dbReference type="CDD" id="cd02440">
    <property type="entry name" value="AdoMet_MTases"/>
    <property type="match status" value="1"/>
</dbReference>
<sequence length="419" mass="46431">MAQGELGRVFGRFLNTDAPVSVTTYEDSSIGNPEASAHIEIRSPAALSYVLSAPGELGLARAYVTGHLDVSGELYDVLKYMSSLIDGLTVADRLWILRQLGARHFRPMPVPSEEAPNRIRRALQGLRHSKSRDSAAISQHYDVSNRFYELVLGPSMAYTCACFPSTEATLEQAQFHKFDLVCRKLGLKPGMRLLDVGCGWGGMVAHAAEHYGVQALGVTLSREQAQWAQKNIVSRGLADRAEVRHLDYRDVKEGQFDAISSIGLTEHIGARNLPSYFRFLASKLKDKGRLLNHCITRPSNREPNHTGPFIDRYVFPDGELEGVGAIISAMHDHGFEVRHSENLREHYARTLAGWCANLDANWTEAVGEAGVRRARVWALYMAASRLAFERHKIELQQVLGVKVGANGDSAMPLRPDWGV</sequence>
<dbReference type="InterPro" id="IPR003333">
    <property type="entry name" value="CMAS"/>
</dbReference>
<dbReference type="OrthoDB" id="9782855at2"/>
<feature type="domain" description="Polyketide synthase-like methyltransferase" evidence="6">
    <location>
        <begin position="147"/>
        <end position="400"/>
    </location>
</feature>
<keyword evidence="2" id="KW-0489">Methyltransferase</keyword>
<evidence type="ECO:0000256" key="1">
    <source>
        <dbReference type="ARBA" id="ARBA00010815"/>
    </source>
</evidence>
<reference evidence="7 8" key="1">
    <citation type="submission" date="2016-10" db="EMBL/GenBank/DDBJ databases">
        <authorList>
            <person name="de Groot N.N."/>
        </authorList>
    </citation>
    <scope>NUCLEOTIDE SEQUENCE [LARGE SCALE GENOMIC DNA]</scope>
    <source>
        <strain evidence="7 8">CGMCC 4.5506</strain>
    </source>
</reference>
<keyword evidence="3" id="KW-0808">Transferase</keyword>
<comment type="similarity">
    <text evidence="1">Belongs to the CFA/CMAS family.</text>
</comment>
<dbReference type="EMBL" id="FMZE01000002">
    <property type="protein sequence ID" value="SDC46038.1"/>
    <property type="molecule type" value="Genomic_DNA"/>
</dbReference>
<name>A0A222VKZ2_9PSEU</name>
<evidence type="ECO:0000256" key="3">
    <source>
        <dbReference type="ARBA" id="ARBA00022679"/>
    </source>
</evidence>
<dbReference type="AlphaFoldDB" id="A0A222VKZ2"/>
<evidence type="ECO:0000256" key="5">
    <source>
        <dbReference type="ARBA" id="ARBA00023098"/>
    </source>
</evidence>
<dbReference type="PANTHER" id="PTHR43667">
    <property type="entry name" value="CYCLOPROPANE-FATTY-ACYL-PHOSPHOLIPID SYNTHASE"/>
    <property type="match status" value="1"/>
</dbReference>
<keyword evidence="4" id="KW-0949">S-adenosyl-L-methionine</keyword>
<dbReference type="RefSeq" id="WP_091799511.1">
    <property type="nucleotide sequence ID" value="NZ_CP016353.1"/>
</dbReference>
<keyword evidence="8" id="KW-1185">Reference proteome</keyword>
<proteinExistence type="inferred from homology"/>
<dbReference type="GO" id="GO:0008610">
    <property type="term" value="P:lipid biosynthetic process"/>
    <property type="evidence" value="ECO:0007669"/>
    <property type="project" value="InterPro"/>
</dbReference>
<keyword evidence="5" id="KW-0443">Lipid metabolism</keyword>
<evidence type="ECO:0000256" key="2">
    <source>
        <dbReference type="ARBA" id="ARBA00022603"/>
    </source>
</evidence>
<dbReference type="GO" id="GO:0008168">
    <property type="term" value="F:methyltransferase activity"/>
    <property type="evidence" value="ECO:0007669"/>
    <property type="project" value="UniProtKB-KW"/>
</dbReference>
<dbReference type="GO" id="GO:0032259">
    <property type="term" value="P:methylation"/>
    <property type="evidence" value="ECO:0007669"/>
    <property type="project" value="UniProtKB-KW"/>
</dbReference>
<organism evidence="7 8">
    <name type="scientific">Prauserella marina</name>
    <dbReference type="NCBI Taxonomy" id="530584"/>
    <lineage>
        <taxon>Bacteria</taxon>
        <taxon>Bacillati</taxon>
        <taxon>Actinomycetota</taxon>
        <taxon>Actinomycetes</taxon>
        <taxon>Pseudonocardiales</taxon>
        <taxon>Pseudonocardiaceae</taxon>
        <taxon>Prauserella</taxon>
    </lineage>
</organism>
<dbReference type="STRING" id="530584.SAMN05421630_102193"/>
<evidence type="ECO:0000256" key="4">
    <source>
        <dbReference type="ARBA" id="ARBA00022691"/>
    </source>
</evidence>
<dbReference type="KEGG" id="pmad:BAY61_05930"/>
<dbReference type="InterPro" id="IPR029063">
    <property type="entry name" value="SAM-dependent_MTases_sf"/>
</dbReference>
<dbReference type="SUPFAM" id="SSF53335">
    <property type="entry name" value="S-adenosyl-L-methionine-dependent methyltransferases"/>
    <property type="match status" value="1"/>
</dbReference>
<dbReference type="Proteomes" id="UP000199494">
    <property type="component" value="Unassembled WGS sequence"/>
</dbReference>
<evidence type="ECO:0000259" key="6">
    <source>
        <dbReference type="SMART" id="SM00828"/>
    </source>
</evidence>
<evidence type="ECO:0000313" key="8">
    <source>
        <dbReference type="Proteomes" id="UP000199494"/>
    </source>
</evidence>
<dbReference type="Pfam" id="PF02353">
    <property type="entry name" value="CMAS"/>
    <property type="match status" value="1"/>
</dbReference>
<evidence type="ECO:0000313" key="7">
    <source>
        <dbReference type="EMBL" id="SDC46038.1"/>
    </source>
</evidence>
<accession>A0A222VKZ2</accession>
<dbReference type="PIRSF" id="PIRSF003085">
    <property type="entry name" value="CMAS"/>
    <property type="match status" value="1"/>
</dbReference>